<dbReference type="OrthoDB" id="9809543at2"/>
<evidence type="ECO:0000313" key="3">
    <source>
        <dbReference type="Proteomes" id="UP000030021"/>
    </source>
</evidence>
<gene>
    <name evidence="2" type="ORF">rosmuc_01181</name>
</gene>
<proteinExistence type="predicted"/>
<dbReference type="STRING" id="215743.ROSMUCSMR3_03886"/>
<feature type="transmembrane region" description="Helical" evidence="1">
    <location>
        <begin position="36"/>
        <end position="59"/>
    </location>
</feature>
<dbReference type="eggNOG" id="COG5473">
    <property type="taxonomic scope" value="Bacteria"/>
</dbReference>
<dbReference type="InterPro" id="IPR018692">
    <property type="entry name" value="DUF2189"/>
</dbReference>
<dbReference type="Pfam" id="PF09955">
    <property type="entry name" value="DUF2189"/>
    <property type="match status" value="1"/>
</dbReference>
<keyword evidence="1" id="KW-0812">Transmembrane</keyword>
<feature type="transmembrane region" description="Helical" evidence="1">
    <location>
        <begin position="118"/>
        <end position="143"/>
    </location>
</feature>
<comment type="caution">
    <text evidence="2">The sequence shown here is derived from an EMBL/GenBank/DDBJ whole genome shotgun (WGS) entry which is preliminary data.</text>
</comment>
<feature type="transmembrane region" description="Helical" evidence="1">
    <location>
        <begin position="212"/>
        <end position="241"/>
    </location>
</feature>
<name>A0A0A0HMC5_9RHOB</name>
<evidence type="ECO:0000313" key="2">
    <source>
        <dbReference type="EMBL" id="KGM88957.1"/>
    </source>
</evidence>
<dbReference type="HOGENOM" id="CLU_067791_0_0_5"/>
<feature type="transmembrane region" description="Helical" evidence="1">
    <location>
        <begin position="163"/>
        <end position="191"/>
    </location>
</feature>
<organism evidence="2 3">
    <name type="scientific">Roseovarius mucosus DSM 17069</name>
    <dbReference type="NCBI Taxonomy" id="1288298"/>
    <lineage>
        <taxon>Bacteria</taxon>
        <taxon>Pseudomonadati</taxon>
        <taxon>Pseudomonadota</taxon>
        <taxon>Alphaproteobacteria</taxon>
        <taxon>Rhodobacterales</taxon>
        <taxon>Roseobacteraceae</taxon>
        <taxon>Roseovarius</taxon>
    </lineage>
</organism>
<accession>A0A0A0HMC5</accession>
<keyword evidence="1" id="KW-0472">Membrane</keyword>
<dbReference type="EMBL" id="AONH01000005">
    <property type="protein sequence ID" value="KGM88957.1"/>
    <property type="molecule type" value="Genomic_DNA"/>
</dbReference>
<feature type="transmembrane region" description="Helical" evidence="1">
    <location>
        <begin position="65"/>
        <end position="86"/>
    </location>
</feature>
<dbReference type="Proteomes" id="UP000030021">
    <property type="component" value="Unassembled WGS sequence"/>
</dbReference>
<protein>
    <submittedName>
        <fullName evidence="2">Putative integral membrane protein</fullName>
    </submittedName>
</protein>
<dbReference type="PATRIC" id="fig|1288298.3.peg.1194"/>
<dbReference type="AlphaFoldDB" id="A0A0A0HMC5"/>
<evidence type="ECO:0000256" key="1">
    <source>
        <dbReference type="SAM" id="Phobius"/>
    </source>
</evidence>
<dbReference type="RefSeq" id="WP_037270895.1">
    <property type="nucleotide sequence ID" value="NZ_KN293977.1"/>
</dbReference>
<reference evidence="2 3" key="1">
    <citation type="submission" date="2013-01" db="EMBL/GenBank/DDBJ databases">
        <authorList>
            <person name="Fiebig A."/>
            <person name="Goeker M."/>
            <person name="Klenk H.-P.P."/>
        </authorList>
    </citation>
    <scope>NUCLEOTIDE SEQUENCE [LARGE SCALE GENOMIC DNA]</scope>
    <source>
        <strain evidence="2 3">DSM 17069</strain>
    </source>
</reference>
<keyword evidence="1" id="KW-1133">Transmembrane helix</keyword>
<sequence length="269" mass="29327">MSQNEVKPLGVPEMGDVRFDMLAEALRRGWADMRRAPGFAVIFAGVYVVIGLVLAWITWVTGKSYWLIFAAVGFPLVGPFAAVGLYEVSHRLSTGRALVASEIFGVIAHQRRRQLPSICAIIIMVFLFWFFLAHMIFALFMGLSTMTNVSTSLEVYFTPEGLSMLAVGTGVGAVFALLLYGLTVVSLPLLLDREVDFVTAMLTSLRVVIENPVPMLAWAALVAGLTFLAMLPAFLGLFFALPLLGHATWHLYTLICEAGGAAPRTPRSI</sequence>